<reference evidence="2" key="2">
    <citation type="submission" date="2020-09" db="EMBL/GenBank/DDBJ databases">
        <authorList>
            <person name="Sun Q."/>
            <person name="Sedlacek I."/>
        </authorList>
    </citation>
    <scope>NUCLEOTIDE SEQUENCE</scope>
    <source>
        <strain evidence="2">CCM 8433</strain>
    </source>
</reference>
<dbReference type="InterPro" id="IPR003615">
    <property type="entry name" value="HNH_nuc"/>
</dbReference>
<sequence length="283" mass="33838">MFKGYIMNDKTKFFIIDTHGGKDIESIFDDKDFVRYAWELSRFGKVSEGDLFIYRRPMKDSEFREFYFFGAGVFGAVDLINDEKNKPVVSYIREFVKFDKLILASNNDLLQYKWKFKERTKNNWEHFFNQYGMTEIKKEDFMFLTDIGVATDLPIKDTKYYALEKEEIIDELQSVYIDKEGKKKLIFGYKYERNPRLRKEALKIHGFECKACNFNFESMYGEIGKEFIEVHHIKPLSEIGRETVINPKYDLIPLCPNCHRMIHRKRNNMMSVDELKEIVKKNK</sequence>
<evidence type="ECO:0000313" key="2">
    <source>
        <dbReference type="EMBL" id="GGI65981.1"/>
    </source>
</evidence>
<dbReference type="Gene3D" id="1.10.30.50">
    <property type="match status" value="1"/>
</dbReference>
<dbReference type="GO" id="GO:0004519">
    <property type="term" value="F:endonuclease activity"/>
    <property type="evidence" value="ECO:0007669"/>
    <property type="project" value="InterPro"/>
</dbReference>
<name>A0A917JHX9_9ENTE</name>
<proteinExistence type="predicted"/>
<accession>A0A917JHX9</accession>
<keyword evidence="3" id="KW-1185">Reference proteome</keyword>
<dbReference type="GO" id="GO:0003676">
    <property type="term" value="F:nucleic acid binding"/>
    <property type="evidence" value="ECO:0007669"/>
    <property type="project" value="InterPro"/>
</dbReference>
<dbReference type="Proteomes" id="UP000622610">
    <property type="component" value="Unassembled WGS sequence"/>
</dbReference>
<evidence type="ECO:0000259" key="1">
    <source>
        <dbReference type="Pfam" id="PF01844"/>
    </source>
</evidence>
<dbReference type="AlphaFoldDB" id="A0A917JHX9"/>
<dbReference type="InterPro" id="IPR002711">
    <property type="entry name" value="HNH"/>
</dbReference>
<dbReference type="Pfam" id="PF01844">
    <property type="entry name" value="HNH"/>
    <property type="match status" value="1"/>
</dbReference>
<organism evidence="2 3">
    <name type="scientific">Enterococcus alcedinis</name>
    <dbReference type="NCBI Taxonomy" id="1274384"/>
    <lineage>
        <taxon>Bacteria</taxon>
        <taxon>Bacillati</taxon>
        <taxon>Bacillota</taxon>
        <taxon>Bacilli</taxon>
        <taxon>Lactobacillales</taxon>
        <taxon>Enterococcaceae</taxon>
        <taxon>Enterococcus</taxon>
    </lineage>
</organism>
<dbReference type="RefSeq" id="WP_188367818.1">
    <property type="nucleotide sequence ID" value="NZ_BMDT01000007.1"/>
</dbReference>
<dbReference type="GO" id="GO:0008270">
    <property type="term" value="F:zinc ion binding"/>
    <property type="evidence" value="ECO:0007669"/>
    <property type="project" value="InterPro"/>
</dbReference>
<gene>
    <name evidence="2" type="ORF">GCM10011482_16350</name>
</gene>
<protein>
    <recommendedName>
        <fullName evidence="1">HNH domain-containing protein</fullName>
    </recommendedName>
</protein>
<reference evidence="2" key="1">
    <citation type="journal article" date="2014" name="Int. J. Syst. Evol. Microbiol.">
        <title>Complete genome sequence of Corynebacterium casei LMG S-19264T (=DSM 44701T), isolated from a smear-ripened cheese.</title>
        <authorList>
            <consortium name="US DOE Joint Genome Institute (JGI-PGF)"/>
            <person name="Walter F."/>
            <person name="Albersmeier A."/>
            <person name="Kalinowski J."/>
            <person name="Ruckert C."/>
        </authorList>
    </citation>
    <scope>NUCLEOTIDE SEQUENCE</scope>
    <source>
        <strain evidence="2">CCM 8433</strain>
    </source>
</reference>
<evidence type="ECO:0000313" key="3">
    <source>
        <dbReference type="Proteomes" id="UP000622610"/>
    </source>
</evidence>
<dbReference type="EMBL" id="BMDT01000007">
    <property type="protein sequence ID" value="GGI65981.1"/>
    <property type="molecule type" value="Genomic_DNA"/>
</dbReference>
<comment type="caution">
    <text evidence="2">The sequence shown here is derived from an EMBL/GenBank/DDBJ whole genome shotgun (WGS) entry which is preliminary data.</text>
</comment>
<dbReference type="CDD" id="cd00085">
    <property type="entry name" value="HNHc"/>
    <property type="match status" value="1"/>
</dbReference>
<feature type="domain" description="HNH" evidence="1">
    <location>
        <begin position="209"/>
        <end position="264"/>
    </location>
</feature>